<name>A0A6I2NQQ7_PARDI</name>
<keyword evidence="3 4" id="KW-0418">Kinase</keyword>
<dbReference type="NCBIfam" id="TIGR00045">
    <property type="entry name" value="glycerate kinase"/>
    <property type="match status" value="1"/>
</dbReference>
<dbReference type="Gene3D" id="3.90.1510.10">
    <property type="entry name" value="Glycerate kinase, domain 2"/>
    <property type="match status" value="1"/>
</dbReference>
<dbReference type="GO" id="GO:0031388">
    <property type="term" value="P:organic acid phosphorylation"/>
    <property type="evidence" value="ECO:0007669"/>
    <property type="project" value="UniProtKB-UniRule"/>
</dbReference>
<sequence length="382" mass="40948">MKKIIVASDSFKGCLSSSEVAHAAAEGIREVFPDCEVLEIPVADGGEGTVDALVRAMDGTLIRCRVHDPLMHIIESSYGILGDGKTAVIEMASASGLTLVPEEKRNPLLTTTYGTGELIKDALLRGCDRFLIGIGGSATNDAGTGMLQALGFRFLDGKGDELGKGGHILEKICSIDHSQVMPQLQTAVFTIACDVNNPFSGENGAAWTYARQKGADEWMIRQLDNGLKHFANIILETEQRDIDCIPGAGAAGGLGGGFLAFLRATLKSGVQMVLEVLDFDEQIRGADLLITGEGRMDRQTGMGKTPAGILEAGEKQGIPVIAIAGSIEDTGFLNQLGFLAVFPIQPGVVMWEKAMDKEFASQNIQRTVEQQLRIMRYFQSLK</sequence>
<dbReference type="PANTHER" id="PTHR21599">
    <property type="entry name" value="GLYCERATE KINASE"/>
    <property type="match status" value="1"/>
</dbReference>
<evidence type="ECO:0000313" key="6">
    <source>
        <dbReference type="Proteomes" id="UP000432516"/>
    </source>
</evidence>
<organism evidence="5 6">
    <name type="scientific">Parabacteroides distasonis</name>
    <dbReference type="NCBI Taxonomy" id="823"/>
    <lineage>
        <taxon>Bacteria</taxon>
        <taxon>Pseudomonadati</taxon>
        <taxon>Bacteroidota</taxon>
        <taxon>Bacteroidia</taxon>
        <taxon>Bacteroidales</taxon>
        <taxon>Tannerellaceae</taxon>
        <taxon>Parabacteroides</taxon>
    </lineage>
</organism>
<proteinExistence type="inferred from homology"/>
<evidence type="ECO:0000256" key="2">
    <source>
        <dbReference type="ARBA" id="ARBA00022679"/>
    </source>
</evidence>
<evidence type="ECO:0000256" key="4">
    <source>
        <dbReference type="PIRNR" id="PIRNR006078"/>
    </source>
</evidence>
<dbReference type="InterPro" id="IPR036129">
    <property type="entry name" value="Glycerate_kinase_sf"/>
</dbReference>
<dbReference type="InterPro" id="IPR018197">
    <property type="entry name" value="Glycerate_kinase_RE-like"/>
</dbReference>
<dbReference type="Pfam" id="PF02595">
    <property type="entry name" value="Gly_kinase"/>
    <property type="match status" value="1"/>
</dbReference>
<dbReference type="EC" id="2.7.1.-" evidence="5"/>
<reference evidence="5 6" key="1">
    <citation type="journal article" date="2019" name="Nat. Med.">
        <title>A library of human gut bacterial isolates paired with longitudinal multiomics data enables mechanistic microbiome research.</title>
        <authorList>
            <person name="Poyet M."/>
            <person name="Groussin M."/>
            <person name="Gibbons S.M."/>
            <person name="Avila-Pacheco J."/>
            <person name="Jiang X."/>
            <person name="Kearney S.M."/>
            <person name="Perrotta A.R."/>
            <person name="Berdy B."/>
            <person name="Zhao S."/>
            <person name="Lieberman T.D."/>
            <person name="Swanson P.K."/>
            <person name="Smith M."/>
            <person name="Roesemann S."/>
            <person name="Alexander J.E."/>
            <person name="Rich S.A."/>
            <person name="Livny J."/>
            <person name="Vlamakis H."/>
            <person name="Clish C."/>
            <person name="Bullock K."/>
            <person name="Deik A."/>
            <person name="Scott J."/>
            <person name="Pierce K.A."/>
            <person name="Xavier R.J."/>
            <person name="Alm E.J."/>
        </authorList>
    </citation>
    <scope>NUCLEOTIDE SEQUENCE [LARGE SCALE GENOMIC DNA]</scope>
    <source>
        <strain evidence="5 6">BIOML-A2</strain>
    </source>
</reference>
<protein>
    <submittedName>
        <fullName evidence="5">Glycerate kinase</fullName>
        <ecNumber evidence="5">2.7.1.-</ecNumber>
    </submittedName>
</protein>
<dbReference type="SUPFAM" id="SSF110738">
    <property type="entry name" value="Glycerate kinase I"/>
    <property type="match status" value="1"/>
</dbReference>
<dbReference type="EMBL" id="WKNE01000007">
    <property type="protein sequence ID" value="MRZ55311.1"/>
    <property type="molecule type" value="Genomic_DNA"/>
</dbReference>
<dbReference type="RefSeq" id="WP_121956111.1">
    <property type="nucleotide sequence ID" value="NZ_CP072231.1"/>
</dbReference>
<dbReference type="Gene3D" id="3.40.50.10350">
    <property type="entry name" value="Glycerate kinase, domain 1"/>
    <property type="match status" value="1"/>
</dbReference>
<dbReference type="AlphaFoldDB" id="A0A6I2NQQ7"/>
<dbReference type="PIRSF" id="PIRSF006078">
    <property type="entry name" value="GlxK"/>
    <property type="match status" value="1"/>
</dbReference>
<dbReference type="Proteomes" id="UP000432516">
    <property type="component" value="Unassembled WGS sequence"/>
</dbReference>
<evidence type="ECO:0000256" key="1">
    <source>
        <dbReference type="ARBA" id="ARBA00006284"/>
    </source>
</evidence>
<evidence type="ECO:0000313" key="5">
    <source>
        <dbReference type="EMBL" id="MRZ55311.1"/>
    </source>
</evidence>
<dbReference type="PANTHER" id="PTHR21599:SF0">
    <property type="entry name" value="GLYCERATE KINASE"/>
    <property type="match status" value="1"/>
</dbReference>
<keyword evidence="2 4" id="KW-0808">Transferase</keyword>
<dbReference type="InterPro" id="IPR004381">
    <property type="entry name" value="Glycerate_kinase"/>
</dbReference>
<comment type="similarity">
    <text evidence="1 4">Belongs to the glycerate kinase type-1 family.</text>
</comment>
<gene>
    <name evidence="5" type="ORF">GKD68_11165</name>
</gene>
<dbReference type="GO" id="GO:0008887">
    <property type="term" value="F:glycerate kinase activity"/>
    <property type="evidence" value="ECO:0007669"/>
    <property type="project" value="UniProtKB-UniRule"/>
</dbReference>
<dbReference type="InterPro" id="IPR018193">
    <property type="entry name" value="Glyc_kinase_flavodox-like_fold"/>
</dbReference>
<evidence type="ECO:0000256" key="3">
    <source>
        <dbReference type="ARBA" id="ARBA00022777"/>
    </source>
</evidence>
<accession>A0A6I2NQQ7</accession>
<comment type="caution">
    <text evidence="5">The sequence shown here is derived from an EMBL/GenBank/DDBJ whole genome shotgun (WGS) entry which is preliminary data.</text>
</comment>